<keyword evidence="7" id="KW-0159">Chromosome partition</keyword>
<dbReference type="Pfam" id="PF17854">
    <property type="entry name" value="FtsK_alpha"/>
    <property type="match status" value="1"/>
</dbReference>
<evidence type="ECO:0000256" key="4">
    <source>
        <dbReference type="ARBA" id="ARBA00022618"/>
    </source>
</evidence>
<dbReference type="PANTHER" id="PTHR22683:SF41">
    <property type="entry name" value="DNA TRANSLOCASE FTSK"/>
    <property type="match status" value="1"/>
</dbReference>
<keyword evidence="8 14" id="KW-0067">ATP-binding</keyword>
<dbReference type="PANTHER" id="PTHR22683">
    <property type="entry name" value="SPORULATION PROTEIN RELATED"/>
    <property type="match status" value="1"/>
</dbReference>
<organism evidence="17 18">
    <name type="scientific">Clostridium septicum</name>
    <dbReference type="NCBI Taxonomy" id="1504"/>
    <lineage>
        <taxon>Bacteria</taxon>
        <taxon>Bacillati</taxon>
        <taxon>Bacillota</taxon>
        <taxon>Clostridia</taxon>
        <taxon>Eubacteriales</taxon>
        <taxon>Clostridiaceae</taxon>
        <taxon>Clostridium</taxon>
    </lineage>
</organism>
<protein>
    <submittedName>
        <fullName evidence="17">Cell division protein FtsK</fullName>
    </submittedName>
</protein>
<dbReference type="Pfam" id="PF09397">
    <property type="entry name" value="FtsK_gamma"/>
    <property type="match status" value="1"/>
</dbReference>
<dbReference type="Gene3D" id="3.40.50.300">
    <property type="entry name" value="P-loop containing nucleotide triphosphate hydrolases"/>
    <property type="match status" value="1"/>
</dbReference>
<dbReference type="SUPFAM" id="SSF46785">
    <property type="entry name" value="Winged helix' DNA-binding domain"/>
    <property type="match status" value="1"/>
</dbReference>
<dbReference type="Proteomes" id="UP000280586">
    <property type="component" value="Chromosome"/>
</dbReference>
<feature type="transmembrane region" description="Helical" evidence="15">
    <location>
        <begin position="109"/>
        <end position="131"/>
    </location>
</feature>
<reference evidence="17 18" key="1">
    <citation type="submission" date="2017-09" db="EMBL/GenBank/DDBJ databases">
        <authorList>
            <person name="Thomas P."/>
            <person name="Seyboldt C."/>
        </authorList>
    </citation>
    <scope>NUCLEOTIDE SEQUENCE [LARGE SCALE GENOMIC DNA]</scope>
    <source>
        <strain evidence="17 18">DSM 7534</strain>
    </source>
</reference>
<evidence type="ECO:0000256" key="2">
    <source>
        <dbReference type="ARBA" id="ARBA00006474"/>
    </source>
</evidence>
<feature type="transmembrane region" description="Helical" evidence="15">
    <location>
        <begin position="173"/>
        <end position="193"/>
    </location>
</feature>
<dbReference type="InterPro" id="IPR018541">
    <property type="entry name" value="Ftsk_gamma"/>
</dbReference>
<dbReference type="Gene3D" id="1.10.10.10">
    <property type="entry name" value="Winged helix-like DNA-binding domain superfamily/Winged helix DNA-binding domain"/>
    <property type="match status" value="1"/>
</dbReference>
<keyword evidence="4 17" id="KW-0132">Cell division</keyword>
<dbReference type="InterPro" id="IPR036388">
    <property type="entry name" value="WH-like_DNA-bd_sf"/>
</dbReference>
<evidence type="ECO:0000256" key="11">
    <source>
        <dbReference type="ARBA" id="ARBA00023136"/>
    </source>
</evidence>
<dbReference type="Pfam" id="PF13491">
    <property type="entry name" value="FtsK_4TM"/>
    <property type="match status" value="1"/>
</dbReference>
<dbReference type="GO" id="GO:0051301">
    <property type="term" value="P:cell division"/>
    <property type="evidence" value="ECO:0007669"/>
    <property type="project" value="UniProtKB-KW"/>
</dbReference>
<keyword evidence="9 15" id="KW-1133">Transmembrane helix</keyword>
<gene>
    <name evidence="17" type="ORF">CP523_00615</name>
</gene>
<dbReference type="EMBL" id="CP023671">
    <property type="protein sequence ID" value="AYE35788.1"/>
    <property type="molecule type" value="Genomic_DNA"/>
</dbReference>
<evidence type="ECO:0000256" key="12">
    <source>
        <dbReference type="ARBA" id="ARBA00023306"/>
    </source>
</evidence>
<keyword evidence="3" id="KW-1003">Cell membrane</keyword>
<dbReference type="PROSITE" id="PS50901">
    <property type="entry name" value="FTSK"/>
    <property type="match status" value="1"/>
</dbReference>
<evidence type="ECO:0000256" key="15">
    <source>
        <dbReference type="SAM" id="Phobius"/>
    </source>
</evidence>
<dbReference type="InterPro" id="IPR036390">
    <property type="entry name" value="WH_DNA-bd_sf"/>
</dbReference>
<evidence type="ECO:0000256" key="3">
    <source>
        <dbReference type="ARBA" id="ARBA00022475"/>
    </source>
</evidence>
<feature type="transmembrane region" description="Helical" evidence="15">
    <location>
        <begin position="74"/>
        <end position="97"/>
    </location>
</feature>
<keyword evidence="5 15" id="KW-0812">Transmembrane</keyword>
<dbReference type="CDD" id="cd01127">
    <property type="entry name" value="TrwB_TraG_TraD_VirD4"/>
    <property type="match status" value="1"/>
</dbReference>
<evidence type="ECO:0000256" key="5">
    <source>
        <dbReference type="ARBA" id="ARBA00022692"/>
    </source>
</evidence>
<dbReference type="InterPro" id="IPR041027">
    <property type="entry name" value="FtsK_alpha"/>
</dbReference>
<dbReference type="GO" id="GO:0003677">
    <property type="term" value="F:DNA binding"/>
    <property type="evidence" value="ECO:0007669"/>
    <property type="project" value="UniProtKB-KW"/>
</dbReference>
<feature type="binding site" evidence="14">
    <location>
        <begin position="495"/>
        <end position="502"/>
    </location>
    <ligand>
        <name>ATP</name>
        <dbReference type="ChEBI" id="CHEBI:30616"/>
    </ligand>
</feature>
<evidence type="ECO:0000256" key="13">
    <source>
        <dbReference type="ARBA" id="ARBA00024986"/>
    </source>
</evidence>
<dbReference type="Pfam" id="PF01580">
    <property type="entry name" value="FtsK_SpoIIIE"/>
    <property type="match status" value="1"/>
</dbReference>
<keyword evidence="6 14" id="KW-0547">Nucleotide-binding</keyword>
<evidence type="ECO:0000256" key="1">
    <source>
        <dbReference type="ARBA" id="ARBA00004651"/>
    </source>
</evidence>
<dbReference type="GO" id="GO:0005524">
    <property type="term" value="F:ATP binding"/>
    <property type="evidence" value="ECO:0007669"/>
    <property type="project" value="UniProtKB-UniRule"/>
</dbReference>
<evidence type="ECO:0000256" key="8">
    <source>
        <dbReference type="ARBA" id="ARBA00022840"/>
    </source>
</evidence>
<comment type="subcellular location">
    <subcellularLocation>
        <location evidence="1">Cell membrane</location>
        <topology evidence="1">Multi-pass membrane protein</topology>
    </subcellularLocation>
</comment>
<keyword evidence="12" id="KW-0131">Cell cycle</keyword>
<name>A0A9N7JN45_CLOSE</name>
<comment type="function">
    <text evidence="13">Essential cell division protein that coordinates cell division and chromosome segregation. The N-terminus is involved in assembly of the cell-division machinery. The C-terminus functions as a DNA motor that moves dsDNA in an ATP-dependent manner towards the dif recombination site, which is located within the replication terminus region. Required for activation of the Xer recombinase, allowing activation of chromosome unlinking by recombination.</text>
</comment>
<keyword evidence="10" id="KW-0238">DNA-binding</keyword>
<dbReference type="InterPro" id="IPR002543">
    <property type="entry name" value="FtsK_dom"/>
</dbReference>
<evidence type="ECO:0000313" key="17">
    <source>
        <dbReference type="EMBL" id="AYE35788.1"/>
    </source>
</evidence>
<comment type="similarity">
    <text evidence="2">Belongs to the FtsK/SpoIIIE/SftA family.</text>
</comment>
<evidence type="ECO:0000256" key="7">
    <source>
        <dbReference type="ARBA" id="ARBA00022829"/>
    </source>
</evidence>
<dbReference type="GO" id="GO:0005886">
    <property type="term" value="C:plasma membrane"/>
    <property type="evidence" value="ECO:0007669"/>
    <property type="project" value="UniProtKB-SubCell"/>
</dbReference>
<dbReference type="GO" id="GO:0007059">
    <property type="term" value="P:chromosome segregation"/>
    <property type="evidence" value="ECO:0007669"/>
    <property type="project" value="UniProtKB-KW"/>
</dbReference>
<dbReference type="SUPFAM" id="SSF52540">
    <property type="entry name" value="P-loop containing nucleoside triphosphate hydrolases"/>
    <property type="match status" value="1"/>
</dbReference>
<proteinExistence type="inferred from homology"/>
<dbReference type="KEGG" id="csep:CP523_00615"/>
<feature type="domain" description="FtsK" evidence="16">
    <location>
        <begin position="478"/>
        <end position="669"/>
    </location>
</feature>
<feature type="transmembrane region" description="Helical" evidence="15">
    <location>
        <begin position="45"/>
        <end position="68"/>
    </location>
</feature>
<keyword evidence="11 15" id="KW-0472">Membrane</keyword>
<evidence type="ECO:0000259" key="16">
    <source>
        <dbReference type="PROSITE" id="PS50901"/>
    </source>
</evidence>
<evidence type="ECO:0000256" key="14">
    <source>
        <dbReference type="PROSITE-ProRule" id="PRU00289"/>
    </source>
</evidence>
<dbReference type="Gene3D" id="3.30.980.40">
    <property type="match status" value="1"/>
</dbReference>
<evidence type="ECO:0000256" key="10">
    <source>
        <dbReference type="ARBA" id="ARBA00023125"/>
    </source>
</evidence>
<dbReference type="InterPro" id="IPR027417">
    <property type="entry name" value="P-loop_NTPase"/>
</dbReference>
<dbReference type="SMART" id="SM00843">
    <property type="entry name" value="Ftsk_gamma"/>
    <property type="match status" value="1"/>
</dbReference>
<dbReference type="InterPro" id="IPR050206">
    <property type="entry name" value="FtsK/SpoIIIE/SftA"/>
</dbReference>
<evidence type="ECO:0000256" key="6">
    <source>
        <dbReference type="ARBA" id="ARBA00022741"/>
    </source>
</evidence>
<dbReference type="AlphaFoldDB" id="A0A9N7JN45"/>
<sequence>MAFYIIWNKFKLKRGDKLARGKGKNTKTEKDKKDPKKKNGDIKGIVYIAIGILFSIAIYTSLAGALSLFAREVIYKLIGVGAFILPAYLIYFGIDSILYKGTIRFSRRFFGITMIAFIIILGCSTGNLHVINSRDGFSETLKQVVLDGGLHGGFFGYLIAYPLSKLLGFIGSYVLYAALGAIGIILVFDITLYDIIMCFKEEKIKFNENRKQKVNKTSKYDENVEENNLVEVVPKEKNREEFINGINNKIKILDFMKTASLEDVPSMDDISSVEVATDKTRRNPFDIQVFDDDNKDKKEEVKNIEKHSNKKGKLDNDDKEVMTKEIEENISLDLKNEEKIYNYPTVDLLNINSKMKLKSEDKKELIENANKLEGILNDFGVDAKVIQVTKGPSVTRFEIQPSPGVKVSKIVNLQDDIALGLAASGVRMEAPIPGKAAIGIEVPNRKQTPVFLREVLDSKEFKNSSNKLAFALGKDIAGKCVVGDLSRMPHMLIAGATGSGKSVCINALIISLLYKYSPDEVKLLMVDPKVVELSVYNGIPHLLIPVVTDPKKAAAALNWAVNEMTKRYKLFADSGVRNVESYNALFEKGIIDEKLPYIVMIVDELADLMMACPNDVEDYICRLAQMARAAGMHLIIATQRPSVDVITGVIKANIPSRISFAVSSGVDSRTILDSTGAEKLLGRGDMLYYPIGENKPLRVQGAFIGEEEVEKVVSFVKDREEEAIYKEEIIEHIENGLSNNNFHGGDQESSVDELLNQAINIVVEYNQASTSFLQRKLRIGFNRASRIMDELEERGIISEKDGSKPRQVLISKEELGQ</sequence>
<evidence type="ECO:0000256" key="9">
    <source>
        <dbReference type="ARBA" id="ARBA00022989"/>
    </source>
</evidence>
<dbReference type="InterPro" id="IPR025199">
    <property type="entry name" value="FtsK_4TM"/>
</dbReference>
<accession>A0A9N7JN45</accession>
<evidence type="ECO:0000313" key="18">
    <source>
        <dbReference type="Proteomes" id="UP000280586"/>
    </source>
</evidence>